<evidence type="ECO:0000256" key="2">
    <source>
        <dbReference type="ARBA" id="ARBA00006081"/>
    </source>
</evidence>
<evidence type="ECO:0000259" key="7">
    <source>
        <dbReference type="Pfam" id="PF16135"/>
    </source>
</evidence>
<feature type="domain" description="Tify" evidence="7">
    <location>
        <begin position="524"/>
        <end position="558"/>
    </location>
</feature>
<feature type="domain" description="Ethylene-responsive binding factor-associated repression" evidence="6">
    <location>
        <begin position="281"/>
        <end position="312"/>
    </location>
</feature>
<feature type="region of interest" description="Disordered" evidence="5">
    <location>
        <begin position="425"/>
        <end position="479"/>
    </location>
</feature>
<dbReference type="Pfam" id="PF07897">
    <property type="entry name" value="EAR"/>
    <property type="match status" value="1"/>
</dbReference>
<comment type="similarity">
    <text evidence="2 4">Belongs to the Ninja family.</text>
</comment>
<organism evidence="8 9">
    <name type="scientific">Theobroma cacao</name>
    <name type="common">Cacao</name>
    <name type="synonym">Cocoa</name>
    <dbReference type="NCBI Taxonomy" id="3641"/>
    <lineage>
        <taxon>Eukaryota</taxon>
        <taxon>Viridiplantae</taxon>
        <taxon>Streptophyta</taxon>
        <taxon>Embryophyta</taxon>
        <taxon>Tracheophyta</taxon>
        <taxon>Spermatophyta</taxon>
        <taxon>Magnoliopsida</taxon>
        <taxon>eudicotyledons</taxon>
        <taxon>Gunneridae</taxon>
        <taxon>Pentapetalae</taxon>
        <taxon>rosids</taxon>
        <taxon>malvids</taxon>
        <taxon>Malvales</taxon>
        <taxon>Malvaceae</taxon>
        <taxon>Byttnerioideae</taxon>
        <taxon>Theobroma</taxon>
    </lineage>
</organism>
<dbReference type="EMBL" id="CM001881">
    <property type="protein sequence ID" value="EOY22083.1"/>
    <property type="molecule type" value="Genomic_DNA"/>
</dbReference>
<evidence type="ECO:0000256" key="4">
    <source>
        <dbReference type="RuleBase" id="RU369029"/>
    </source>
</evidence>
<dbReference type="InterPro" id="IPR032308">
    <property type="entry name" value="TDBD"/>
</dbReference>
<evidence type="ECO:0000256" key="5">
    <source>
        <dbReference type="SAM" id="MobiDB-lite"/>
    </source>
</evidence>
<dbReference type="eggNOG" id="ENOG502RZ7N">
    <property type="taxonomic scope" value="Eukaryota"/>
</dbReference>
<name>A0A061FYE6_THECC</name>
<accession>A0A061FYE6</accession>
<keyword evidence="9" id="KW-1185">Reference proteome</keyword>
<feature type="region of interest" description="Disordered" evidence="5">
    <location>
        <begin position="367"/>
        <end position="396"/>
    </location>
</feature>
<dbReference type="GO" id="GO:0045892">
    <property type="term" value="P:negative regulation of DNA-templated transcription"/>
    <property type="evidence" value="ECO:0000318"/>
    <property type="project" value="GO_Central"/>
</dbReference>
<proteinExistence type="inferred from homology"/>
<keyword evidence="3 4" id="KW-0539">Nucleus</keyword>
<dbReference type="PANTHER" id="PTHR31413">
    <property type="entry name" value="AFP HOMOLOG 2"/>
    <property type="match status" value="1"/>
</dbReference>
<dbReference type="InParanoid" id="A0A061FYE6"/>
<dbReference type="STRING" id="3641.A0A061FYE6"/>
<dbReference type="GO" id="GO:0005634">
    <property type="term" value="C:nucleus"/>
    <property type="evidence" value="ECO:0000318"/>
    <property type="project" value="GO_Central"/>
</dbReference>
<dbReference type="Pfam" id="PF16135">
    <property type="entry name" value="TDBD"/>
    <property type="match status" value="1"/>
</dbReference>
<evidence type="ECO:0000313" key="8">
    <source>
        <dbReference type="EMBL" id="EOY22083.1"/>
    </source>
</evidence>
<feature type="compositionally biased region" description="Polar residues" evidence="5">
    <location>
        <begin position="430"/>
        <end position="444"/>
    </location>
</feature>
<evidence type="ECO:0000313" key="9">
    <source>
        <dbReference type="Proteomes" id="UP000026915"/>
    </source>
</evidence>
<evidence type="ECO:0000259" key="6">
    <source>
        <dbReference type="Pfam" id="PF07897"/>
    </source>
</evidence>
<dbReference type="Proteomes" id="UP000026915">
    <property type="component" value="Chromosome 3"/>
</dbReference>
<sequence>MNNYRAWAWHDQLSKGNVLEVMDVTKKFNPKPYVQPINGFSGPEIYYDCHLLQSGRMNSQDDESIDVVEAEVEGVATYFKIPNVLTDPFDVSIDLDALFPSHIKSSNINQATQDKAIPDTKVILNTDVILAIEVVPDVTVDAGAILDVVIDNVGATPMLPIWLSKKTITLLFLLNLISSLCLSLSLQSTLPYSVAFNSLQYIAVAAFSSLTFPIRWNPRVLISSSVLQLFLMGEAKVIRDKVDQTNFSFQDKQQPRNFLQRFSPDQISRKQTQSNPNKRPPELDLNLRLSLGGIYSGNTKEKPLTRSSSMAGVVTVNKSSSEFQKSLPKSFLSLARSCSLPAQVERSKRPVNVKELRIMRRVEAKKRVVEKQRNAKKASEKDKLVTEGPPSSPSKIPAWAAASAAKSPALNRAIDKIKEGFRKLEGLEGSGTSNGPSEYKSTSKPIKAEPAITFETTSDEKSVKLKPAETKSENPTKKAELSNGYIQDYGMNVMKKMPSVTTTGDGPNGRKIEGFLYKYMKGQVSIVCVCHGNFLSPEEFVKHAGGKDVTNPMKHINVCSTSFSF</sequence>
<dbReference type="PANTHER" id="PTHR31413:SF43">
    <property type="entry name" value="NINJA-FAMILY PROTEIN"/>
    <property type="match status" value="1"/>
</dbReference>
<reference evidence="8 9" key="1">
    <citation type="journal article" date="2013" name="Genome Biol.">
        <title>The genome sequence of the most widely cultivated cacao type and its use to identify candidate genes regulating pod color.</title>
        <authorList>
            <person name="Motamayor J.C."/>
            <person name="Mockaitis K."/>
            <person name="Schmutz J."/>
            <person name="Haiminen N."/>
            <person name="Iii D.L."/>
            <person name="Cornejo O."/>
            <person name="Findley S.D."/>
            <person name="Zheng P."/>
            <person name="Utro F."/>
            <person name="Royaert S."/>
            <person name="Saski C."/>
            <person name="Jenkins J."/>
            <person name="Podicheti R."/>
            <person name="Zhao M."/>
            <person name="Scheffler B.E."/>
            <person name="Stack J.C."/>
            <person name="Feltus F.A."/>
            <person name="Mustiga G.M."/>
            <person name="Amores F."/>
            <person name="Phillips W."/>
            <person name="Marelli J.P."/>
            <person name="May G.D."/>
            <person name="Shapiro H."/>
            <person name="Ma J."/>
            <person name="Bustamante C.D."/>
            <person name="Schnell R.J."/>
            <person name="Main D."/>
            <person name="Gilbert D."/>
            <person name="Parida L."/>
            <person name="Kuhn D.N."/>
        </authorList>
    </citation>
    <scope>NUCLEOTIDE SEQUENCE [LARGE SCALE GENOMIC DNA]</scope>
    <source>
        <strain evidence="9">cv. Matina 1-6</strain>
    </source>
</reference>
<protein>
    <recommendedName>
        <fullName evidence="4">Ninja-family protein</fullName>
    </recommendedName>
    <alternativeName>
        <fullName evidence="4">ABI-binding protein</fullName>
    </alternativeName>
</protein>
<evidence type="ECO:0000256" key="1">
    <source>
        <dbReference type="ARBA" id="ARBA00004123"/>
    </source>
</evidence>
<dbReference type="InterPro" id="IPR031307">
    <property type="entry name" value="Ninja_fam"/>
</dbReference>
<gene>
    <name evidence="8" type="ORF">TCM_014277</name>
</gene>
<feature type="compositionally biased region" description="Polar residues" evidence="5">
    <location>
        <begin position="263"/>
        <end position="277"/>
    </location>
</feature>
<comment type="function">
    <text evidence="4">Acts as a negative regulator of abscisic acid (ABA) response.</text>
</comment>
<feature type="compositionally biased region" description="Basic and acidic residues" evidence="5">
    <location>
        <begin position="367"/>
        <end position="385"/>
    </location>
</feature>
<dbReference type="GO" id="GO:0007165">
    <property type="term" value="P:signal transduction"/>
    <property type="evidence" value="ECO:0007669"/>
    <property type="project" value="InterPro"/>
</dbReference>
<dbReference type="InterPro" id="IPR012463">
    <property type="entry name" value="Ninja_motif"/>
</dbReference>
<dbReference type="AlphaFoldDB" id="A0A061FYE6"/>
<dbReference type="HOGENOM" id="CLU_482695_0_0_1"/>
<comment type="subcellular location">
    <subcellularLocation>
        <location evidence="1 4">Nucleus</location>
    </subcellularLocation>
</comment>
<feature type="region of interest" description="Disordered" evidence="5">
    <location>
        <begin position="260"/>
        <end position="283"/>
    </location>
</feature>
<evidence type="ECO:0000256" key="3">
    <source>
        <dbReference type="ARBA" id="ARBA00023242"/>
    </source>
</evidence>
<feature type="compositionally biased region" description="Basic and acidic residues" evidence="5">
    <location>
        <begin position="458"/>
        <end position="479"/>
    </location>
</feature>
<dbReference type="Gramene" id="EOY22083">
    <property type="protein sequence ID" value="EOY22083"/>
    <property type="gene ID" value="TCM_014277"/>
</dbReference>